<proteinExistence type="predicted"/>
<dbReference type="EMBL" id="FMZZ01000001">
    <property type="protein sequence ID" value="SDC25038.1"/>
    <property type="molecule type" value="Genomic_DNA"/>
</dbReference>
<keyword evidence="2" id="KW-1185">Reference proteome</keyword>
<gene>
    <name evidence="1" type="ORF">SAMN05216174_101675</name>
</gene>
<dbReference type="AlphaFoldDB" id="A0A1G6K2C2"/>
<protein>
    <submittedName>
        <fullName evidence="1">Uncharacterized protein</fullName>
    </submittedName>
</protein>
<dbReference type="RefSeq" id="WP_139190483.1">
    <property type="nucleotide sequence ID" value="NZ_FMZZ01000001.1"/>
</dbReference>
<dbReference type="Proteomes" id="UP000199501">
    <property type="component" value="Unassembled WGS sequence"/>
</dbReference>
<evidence type="ECO:0000313" key="2">
    <source>
        <dbReference type="Proteomes" id="UP000199501"/>
    </source>
</evidence>
<name>A0A1G6K2C2_9PSEU</name>
<accession>A0A1G6K2C2</accession>
<sequence length="110" mass="11767">MSPCACSAPVPADEGGAASAALDHLAPVLACLRETVVKQRQLAELRRTFETVVKAALGDAEIGVIDGKPVLTYKKTARVGVSHKLLVARFPDVVKECEDVTEVRTLRLLD</sequence>
<reference evidence="2" key="1">
    <citation type="submission" date="2016-10" db="EMBL/GenBank/DDBJ databases">
        <authorList>
            <person name="Varghese N."/>
            <person name="Submissions S."/>
        </authorList>
    </citation>
    <scope>NUCLEOTIDE SEQUENCE [LARGE SCALE GENOMIC DNA]</scope>
    <source>
        <strain evidence="2">IBRC-M 10403</strain>
    </source>
</reference>
<organism evidence="1 2">
    <name type="scientific">Actinokineospora iranica</name>
    <dbReference type="NCBI Taxonomy" id="1271860"/>
    <lineage>
        <taxon>Bacteria</taxon>
        <taxon>Bacillati</taxon>
        <taxon>Actinomycetota</taxon>
        <taxon>Actinomycetes</taxon>
        <taxon>Pseudonocardiales</taxon>
        <taxon>Pseudonocardiaceae</taxon>
        <taxon>Actinokineospora</taxon>
    </lineage>
</organism>
<evidence type="ECO:0000313" key="1">
    <source>
        <dbReference type="EMBL" id="SDC25038.1"/>
    </source>
</evidence>
<dbReference type="OrthoDB" id="3693668at2"/>
<dbReference type="STRING" id="1271860.SAMN05216174_101675"/>